<feature type="transmembrane region" description="Helical" evidence="1">
    <location>
        <begin position="16"/>
        <end position="39"/>
    </location>
</feature>
<evidence type="ECO:0000313" key="3">
    <source>
        <dbReference type="Proteomes" id="UP000192042"/>
    </source>
</evidence>
<dbReference type="AlphaFoldDB" id="A0A1W1I1L4"/>
<keyword evidence="1" id="KW-0472">Membrane</keyword>
<sequence length="490" mass="52891">MRYRVSVQSLESRGHVLLATLMLMLILSVLGMTSLYLAGQDRPGIAAMREETVAEQLADSATDLIMTWFHDSSTTPAALREVLIRRQGDPMTGPSFFDAALHSQFAGTADHPDVLLDAGNAGDNNILNGPPSGFVGALRDIGRLTRFKLYGPLRPGLLATMEVTASTIGGRPLARTVQVQLGALSIPPIRSAIQVSGGLGTAQADGESPVRVHWGDQRIAGSLVVKRMEDVAMKTSDAPVTEQPYDSLKQAIDRWTEYWIGGDLTVMLPPPGQSVHPVPSQNVHLQQSPSPGVRLDHWDYEAMKKTALRHGVYYRLDRQGLLHHQDASEGEQGFSPSDLLTSQTVGNHRGLVFVDTMDGEPPRDANMGTLVLDSEYLESVLIVQGHVVLKPQGGGRSFPVLSPGQNGTRVLGTRIPVNLSGIHFRGLLWVGGTVTVEQPTKLFGAVKAGGTVMSVNRGATLEIWYDADLAQGLFRGVPVVYKAPGTWRVL</sequence>
<evidence type="ECO:0000256" key="1">
    <source>
        <dbReference type="SAM" id="Phobius"/>
    </source>
</evidence>
<name>A0A1W1I1L4_9BACT</name>
<dbReference type="EMBL" id="LT828648">
    <property type="protein sequence ID" value="SLM46906.1"/>
    <property type="molecule type" value="Genomic_DNA"/>
</dbReference>
<proteinExistence type="predicted"/>
<accession>A0A1W1I1L4</accession>
<organism evidence="2 3">
    <name type="scientific">Nitrospira japonica</name>
    <dbReference type="NCBI Taxonomy" id="1325564"/>
    <lineage>
        <taxon>Bacteria</taxon>
        <taxon>Pseudomonadati</taxon>
        <taxon>Nitrospirota</taxon>
        <taxon>Nitrospiria</taxon>
        <taxon>Nitrospirales</taxon>
        <taxon>Nitrospiraceae</taxon>
        <taxon>Nitrospira</taxon>
    </lineage>
</organism>
<keyword evidence="1" id="KW-0812">Transmembrane</keyword>
<protein>
    <recommendedName>
        <fullName evidence="4">Type 4 fimbrial biogenesis protein PilX N-terminal domain-containing protein</fullName>
    </recommendedName>
</protein>
<dbReference type="KEGG" id="nja:NSJP_0734"/>
<evidence type="ECO:0000313" key="2">
    <source>
        <dbReference type="EMBL" id="SLM46906.1"/>
    </source>
</evidence>
<reference evidence="2 3" key="1">
    <citation type="submission" date="2017-03" db="EMBL/GenBank/DDBJ databases">
        <authorList>
            <person name="Afonso C.L."/>
            <person name="Miller P.J."/>
            <person name="Scott M.A."/>
            <person name="Spackman E."/>
            <person name="Goraichik I."/>
            <person name="Dimitrov K.M."/>
            <person name="Suarez D.L."/>
            <person name="Swayne D.E."/>
        </authorList>
    </citation>
    <scope>NUCLEOTIDE SEQUENCE [LARGE SCALE GENOMIC DNA]</scope>
    <source>
        <strain evidence="2">Genome sequencing of Nitrospira japonica strain NJ11</strain>
    </source>
</reference>
<evidence type="ECO:0008006" key="4">
    <source>
        <dbReference type="Google" id="ProtNLM"/>
    </source>
</evidence>
<gene>
    <name evidence="2" type="ORF">NSJP_0734</name>
</gene>
<dbReference type="Proteomes" id="UP000192042">
    <property type="component" value="Chromosome I"/>
</dbReference>
<keyword evidence="3" id="KW-1185">Reference proteome</keyword>
<keyword evidence="1" id="KW-1133">Transmembrane helix</keyword>
<dbReference type="STRING" id="1325564.NSJP_0734"/>